<dbReference type="EMBL" id="JAKZGS010000001">
    <property type="protein sequence ID" value="MCH7396752.1"/>
    <property type="molecule type" value="Genomic_DNA"/>
</dbReference>
<comment type="caution">
    <text evidence="2">The sequence shown here is derived from an EMBL/GenBank/DDBJ whole genome shotgun (WGS) entry which is preliminary data.</text>
</comment>
<feature type="transmembrane region" description="Helical" evidence="1">
    <location>
        <begin position="44"/>
        <end position="62"/>
    </location>
</feature>
<gene>
    <name evidence="2" type="ORF">MM236_02080</name>
</gene>
<keyword evidence="1" id="KW-0472">Membrane</keyword>
<feature type="transmembrane region" description="Helical" evidence="1">
    <location>
        <begin position="256"/>
        <end position="276"/>
    </location>
</feature>
<sequence length="294" mass="33525">MVYIQFAKGHAFGYHDEDQEKFGQSKVVMAMLGFVFEMKERNATLFYFGLLCLLLSLVFLAMTRVSNVQVYQVNAWYKPFKFAFSTFLFAWAMAWYCYYLTDFNISVFNWSVILLLGFEIAYIAFMAGQGKISHYNVSSPFYSMMFSLMALAATMVTIYTAFVGLLFFSQAFPNLPNYYLWGIRLGIFIFVIFSFQGFLMGGRLSHTVGLSNDNSTLFIVGWSRLVGDLRIAHFIGMHALQVLPILAFYVLKNTKLTLVVGLLYAALAAFTLYQALQGRPLFPESKSKIYSSNL</sequence>
<protein>
    <submittedName>
        <fullName evidence="2">Uncharacterized protein</fullName>
    </submittedName>
</protein>
<organism evidence="2 3">
    <name type="scientific">Belliella calami</name>
    <dbReference type="NCBI Taxonomy" id="2923436"/>
    <lineage>
        <taxon>Bacteria</taxon>
        <taxon>Pseudomonadati</taxon>
        <taxon>Bacteroidota</taxon>
        <taxon>Cytophagia</taxon>
        <taxon>Cytophagales</taxon>
        <taxon>Cyclobacteriaceae</taxon>
        <taxon>Belliella</taxon>
    </lineage>
</organism>
<keyword evidence="1" id="KW-0812">Transmembrane</keyword>
<feature type="transmembrane region" description="Helical" evidence="1">
    <location>
        <begin position="82"/>
        <end position="101"/>
    </location>
</feature>
<evidence type="ECO:0000313" key="2">
    <source>
        <dbReference type="EMBL" id="MCH7396752.1"/>
    </source>
</evidence>
<evidence type="ECO:0000256" key="1">
    <source>
        <dbReference type="SAM" id="Phobius"/>
    </source>
</evidence>
<reference evidence="2" key="1">
    <citation type="submission" date="2022-03" db="EMBL/GenBank/DDBJ databases">
        <title>De novo assembled genomes of Belliella spp. (Cyclobacteriaceae) strains.</title>
        <authorList>
            <person name="Szabo A."/>
            <person name="Korponai K."/>
            <person name="Felfoldi T."/>
        </authorList>
    </citation>
    <scope>NUCLEOTIDE SEQUENCE</scope>
    <source>
        <strain evidence="2">DSM 107340</strain>
    </source>
</reference>
<feature type="transmembrane region" description="Helical" evidence="1">
    <location>
        <begin position="148"/>
        <end position="172"/>
    </location>
</feature>
<name>A0ABS9UJF1_9BACT</name>
<dbReference type="Proteomes" id="UP001165488">
    <property type="component" value="Unassembled WGS sequence"/>
</dbReference>
<keyword evidence="1" id="KW-1133">Transmembrane helix</keyword>
<feature type="transmembrane region" description="Helical" evidence="1">
    <location>
        <begin position="178"/>
        <end position="199"/>
    </location>
</feature>
<feature type="transmembrane region" description="Helical" evidence="1">
    <location>
        <begin position="231"/>
        <end position="250"/>
    </location>
</feature>
<feature type="transmembrane region" description="Helical" evidence="1">
    <location>
        <begin position="107"/>
        <end position="127"/>
    </location>
</feature>
<evidence type="ECO:0000313" key="3">
    <source>
        <dbReference type="Proteomes" id="UP001165488"/>
    </source>
</evidence>
<keyword evidence="3" id="KW-1185">Reference proteome</keyword>
<accession>A0ABS9UJF1</accession>
<proteinExistence type="predicted"/>
<dbReference type="RefSeq" id="WP_241273272.1">
    <property type="nucleotide sequence ID" value="NZ_JAKZGS010000001.1"/>
</dbReference>